<dbReference type="GO" id="GO:0016787">
    <property type="term" value="F:hydrolase activity"/>
    <property type="evidence" value="ECO:0007669"/>
    <property type="project" value="UniProtKB-KW"/>
</dbReference>
<proteinExistence type="inferred from homology"/>
<comment type="cofactor">
    <cofactor evidence="1">
        <name>Mg(2+)</name>
        <dbReference type="ChEBI" id="CHEBI:18420"/>
    </cofactor>
</comment>
<dbReference type="CDD" id="cd04453">
    <property type="entry name" value="S1_RNase_E"/>
    <property type="match status" value="1"/>
</dbReference>
<keyword evidence="8" id="KW-0819">tRNA processing</keyword>
<evidence type="ECO:0000313" key="17">
    <source>
        <dbReference type="EMBL" id="CAI2719029.1"/>
    </source>
</evidence>
<dbReference type="InterPro" id="IPR003029">
    <property type="entry name" value="S1_domain"/>
</dbReference>
<protein>
    <recommendedName>
        <fullName evidence="4">Ribonuclease G</fullName>
    </recommendedName>
</protein>
<name>A0ABM9HG42_9BACT</name>
<dbReference type="SMART" id="SM00316">
    <property type="entry name" value="S1"/>
    <property type="match status" value="1"/>
</dbReference>
<evidence type="ECO:0000256" key="9">
    <source>
        <dbReference type="ARBA" id="ARBA00022722"/>
    </source>
</evidence>
<dbReference type="NCBIfam" id="TIGR00757">
    <property type="entry name" value="RNaseEG"/>
    <property type="match status" value="1"/>
</dbReference>
<dbReference type="Gene3D" id="3.40.1260.20">
    <property type="entry name" value="Ribonuclease E, catalytic domain"/>
    <property type="match status" value="1"/>
</dbReference>
<organism evidence="17 18">
    <name type="scientific">Nitrospina watsonii</name>
    <dbReference type="NCBI Taxonomy" id="1323948"/>
    <lineage>
        <taxon>Bacteria</taxon>
        <taxon>Pseudomonadati</taxon>
        <taxon>Nitrospinota/Tectimicrobiota group</taxon>
        <taxon>Nitrospinota</taxon>
        <taxon>Nitrospinia</taxon>
        <taxon>Nitrospinales</taxon>
        <taxon>Nitrospinaceae</taxon>
        <taxon>Nitrospina</taxon>
    </lineage>
</organism>
<dbReference type="EMBL" id="OX336137">
    <property type="protein sequence ID" value="CAI2719029.1"/>
    <property type="molecule type" value="Genomic_DNA"/>
</dbReference>
<evidence type="ECO:0000313" key="18">
    <source>
        <dbReference type="Proteomes" id="UP001157733"/>
    </source>
</evidence>
<sequence>MASEIIINSNSREIRVALVENHQLVEIFVEHKAKKGIVGNVYKGVVTKILPGMQVAFVDIGLEKAGFLYVGDIDAGDLLDLDGEDSDRIDINEHKDGNEESETVQPTRSMDHIPIQDLLREGQEIMVQVAKNPLGTKGARITSYITLAGRHIVYMPTVDQVCVSRRIEDEAEKERLKSILGEIGRNGEGYIIRTAGQGRQKEDFELDIQFLHKLGDNLTGRSESEPAPRLLYEDLNLIFRSIRDLFNEDVQRLVIDSKSDYEKCIEFCSNYLPELADKIELYKEPVPIFDYFGIEIEMNRALGRKIWLKSGGFIAIDQTEALVAIDVNTGKFVGHSDPEETILKTNLEAVKEIVYQLRLRNIGGIIIVDFIDMSREESKEIVWSALQQELRFDRSRTNILKISELGLVEMTRKRVRGSLSQTLCDPCPYCEGKGHIKSPATVCYEIIRALQRMVGNHLTPQNITIEVPPPVYDLLFEEETSYFDELEKFYGIEVHIKVNPKLHQEKYNILT</sequence>
<evidence type="ECO:0000256" key="1">
    <source>
        <dbReference type="ARBA" id="ARBA00001946"/>
    </source>
</evidence>
<keyword evidence="15" id="KW-0694">RNA-binding</keyword>
<keyword evidence="12" id="KW-0255">Endonuclease</keyword>
<keyword evidence="13 17" id="KW-0378">Hydrolase</keyword>
<keyword evidence="11" id="KW-0699">rRNA-binding</keyword>
<dbReference type="PANTHER" id="PTHR30001:SF0">
    <property type="entry name" value="RIBONUCLEASE G"/>
    <property type="match status" value="1"/>
</dbReference>
<keyword evidence="9" id="KW-0540">Nuclease</keyword>
<keyword evidence="6" id="KW-0698">rRNA processing</keyword>
<dbReference type="InterPro" id="IPR012340">
    <property type="entry name" value="NA-bd_OB-fold"/>
</dbReference>
<reference evidence="17 18" key="1">
    <citation type="submission" date="2022-09" db="EMBL/GenBank/DDBJ databases">
        <authorList>
            <person name="Kop L."/>
        </authorList>
    </citation>
    <scope>NUCLEOTIDE SEQUENCE [LARGE SCALE GENOMIC DNA]</scope>
    <source>
        <strain evidence="17 18">347</strain>
    </source>
</reference>
<dbReference type="SUPFAM" id="SSF50249">
    <property type="entry name" value="Nucleic acid-binding proteins"/>
    <property type="match status" value="1"/>
</dbReference>
<evidence type="ECO:0000256" key="10">
    <source>
        <dbReference type="ARBA" id="ARBA00022723"/>
    </source>
</evidence>
<comment type="subcellular location">
    <subcellularLocation>
        <location evidence="2">Cytoplasm</location>
    </subcellularLocation>
</comment>
<evidence type="ECO:0000256" key="2">
    <source>
        <dbReference type="ARBA" id="ARBA00004496"/>
    </source>
</evidence>
<dbReference type="PANTHER" id="PTHR30001">
    <property type="entry name" value="RIBONUCLEASE"/>
    <property type="match status" value="1"/>
</dbReference>
<keyword evidence="10" id="KW-0479">Metal-binding</keyword>
<evidence type="ECO:0000256" key="15">
    <source>
        <dbReference type="ARBA" id="ARBA00022884"/>
    </source>
</evidence>
<dbReference type="InterPro" id="IPR019307">
    <property type="entry name" value="RNA-bd_AU-1/RNase_E/G"/>
</dbReference>
<dbReference type="Gene3D" id="2.40.50.140">
    <property type="entry name" value="Nucleic acid-binding proteins"/>
    <property type="match status" value="1"/>
</dbReference>
<evidence type="ECO:0000259" key="16">
    <source>
        <dbReference type="SMART" id="SM00316"/>
    </source>
</evidence>
<evidence type="ECO:0000256" key="6">
    <source>
        <dbReference type="ARBA" id="ARBA00022552"/>
    </source>
</evidence>
<dbReference type="Pfam" id="PF10150">
    <property type="entry name" value="RNase_E_G"/>
    <property type="match status" value="1"/>
</dbReference>
<evidence type="ECO:0000256" key="11">
    <source>
        <dbReference type="ARBA" id="ARBA00022730"/>
    </source>
</evidence>
<evidence type="ECO:0000256" key="5">
    <source>
        <dbReference type="ARBA" id="ARBA00022490"/>
    </source>
</evidence>
<accession>A0ABM9HG42</accession>
<dbReference type="InterPro" id="IPR048583">
    <property type="entry name" value="RNase_E_G_thioredoxin-like"/>
</dbReference>
<dbReference type="Pfam" id="PF20833">
    <property type="entry name" value="RNase_E_G_Thio"/>
    <property type="match status" value="1"/>
</dbReference>
<evidence type="ECO:0000256" key="12">
    <source>
        <dbReference type="ARBA" id="ARBA00022759"/>
    </source>
</evidence>
<dbReference type="RefSeq" id="WP_282011889.1">
    <property type="nucleotide sequence ID" value="NZ_OX336137.1"/>
</dbReference>
<dbReference type="Proteomes" id="UP001157733">
    <property type="component" value="Chromosome"/>
</dbReference>
<keyword evidence="14" id="KW-0460">Magnesium</keyword>
<keyword evidence="18" id="KW-1185">Reference proteome</keyword>
<comment type="similarity">
    <text evidence="3">Belongs to the RNase E/G family. RNase G subfamily.</text>
</comment>
<evidence type="ECO:0000256" key="7">
    <source>
        <dbReference type="ARBA" id="ARBA00022555"/>
    </source>
</evidence>
<keyword evidence="7" id="KW-0820">tRNA-binding</keyword>
<feature type="domain" description="S1 motif" evidence="16">
    <location>
        <begin position="37"/>
        <end position="144"/>
    </location>
</feature>
<evidence type="ECO:0000256" key="14">
    <source>
        <dbReference type="ARBA" id="ARBA00022842"/>
    </source>
</evidence>
<evidence type="ECO:0000256" key="8">
    <source>
        <dbReference type="ARBA" id="ARBA00022694"/>
    </source>
</evidence>
<gene>
    <name evidence="17" type="primary">rng</name>
    <name evidence="17" type="ORF">NSPWAT_2173</name>
</gene>
<keyword evidence="5" id="KW-0963">Cytoplasm</keyword>
<evidence type="ECO:0000256" key="3">
    <source>
        <dbReference type="ARBA" id="ARBA00005663"/>
    </source>
</evidence>
<evidence type="ECO:0000256" key="13">
    <source>
        <dbReference type="ARBA" id="ARBA00022801"/>
    </source>
</evidence>
<evidence type="ECO:0000256" key="4">
    <source>
        <dbReference type="ARBA" id="ARBA00017719"/>
    </source>
</evidence>
<dbReference type="InterPro" id="IPR004659">
    <property type="entry name" value="RNase_E/G"/>
</dbReference>